<name>A0A3G4ZQQ9_9VIRU</name>
<organism evidence="1">
    <name type="scientific">Barrevirus sp</name>
    <dbReference type="NCBI Taxonomy" id="2487763"/>
    <lineage>
        <taxon>Viruses</taxon>
        <taxon>Varidnaviria</taxon>
        <taxon>Bamfordvirae</taxon>
        <taxon>Nucleocytoviricota</taxon>
        <taxon>Megaviricetes</taxon>
        <taxon>Imitervirales</taxon>
        <taxon>Mimiviridae</taxon>
        <taxon>Klosneuvirinae</taxon>
    </lineage>
</organism>
<accession>A0A3G4ZQQ9</accession>
<protein>
    <submittedName>
        <fullName evidence="1">Uncharacterized protein</fullName>
    </submittedName>
</protein>
<proteinExistence type="predicted"/>
<evidence type="ECO:0000313" key="1">
    <source>
        <dbReference type="EMBL" id="AYV77238.1"/>
    </source>
</evidence>
<reference evidence="1" key="1">
    <citation type="submission" date="2018-10" db="EMBL/GenBank/DDBJ databases">
        <title>Hidden diversity of soil giant viruses.</title>
        <authorList>
            <person name="Schulz F."/>
            <person name="Alteio L."/>
            <person name="Goudeau D."/>
            <person name="Ryan E.M."/>
            <person name="Malmstrom R.R."/>
            <person name="Blanchard J."/>
            <person name="Woyke T."/>
        </authorList>
    </citation>
    <scope>NUCLEOTIDE SEQUENCE</scope>
    <source>
        <strain evidence="1">BAV1</strain>
    </source>
</reference>
<dbReference type="EMBL" id="MK072019">
    <property type="protein sequence ID" value="AYV77238.1"/>
    <property type="molecule type" value="Genomic_DNA"/>
</dbReference>
<gene>
    <name evidence="1" type="ORF">Barrevirus22_4</name>
</gene>
<sequence length="353" mass="42860">MKGPKHETVQLWSERFDEHIDIDRNIAPLIYELWKANIDTNNSCENNTPEIYGHKDTCIWIQFATDDDFYKFISIIFKGISRNSDFFARTACQSKCKLKWKYSLLIWEDEECYMMEYIDISYSIRFPGCDYAYVLQKICNYNKQMNKNDIAYNKLVGSKTKKLSIVLEVCDAIINVNYDKYIHSYKHHYETVKLYYKRLHKIIDIDRNISELISELWEEDIDTVRSSSTYTLNNNDKYIWIEFYYYVDFSNFIKIILKDEEVGNEFCTRVYYPYGDDHWTYIIDMDRNPEVEDDALDCKLDKKYWIKREKYQIYNCVNTIHISYSVIFPKQDYKYVLKKFKNYNKNNLKKYYL</sequence>